<dbReference type="InterPro" id="IPR050732">
    <property type="entry name" value="Beta-glucan_modifiers"/>
</dbReference>
<dbReference type="InterPro" id="IPR017853">
    <property type="entry name" value="GH"/>
</dbReference>
<dbReference type="GO" id="GO:0000272">
    <property type="term" value="P:polysaccharide catabolic process"/>
    <property type="evidence" value="ECO:0007669"/>
    <property type="project" value="UniProtKB-KW"/>
</dbReference>
<dbReference type="GO" id="GO:0098552">
    <property type="term" value="C:side of membrane"/>
    <property type="evidence" value="ECO:0007669"/>
    <property type="project" value="UniProtKB-KW"/>
</dbReference>
<evidence type="ECO:0000256" key="2">
    <source>
        <dbReference type="ARBA" id="ARBA00004191"/>
    </source>
</evidence>
<evidence type="ECO:0000256" key="19">
    <source>
        <dbReference type="ARBA" id="ARBA00025152"/>
    </source>
</evidence>
<keyword evidence="18" id="KW-0624">Polysaccharide degradation</keyword>
<feature type="domain" description="Ubiquitin 3 binding protein But2 C-terminal" evidence="25">
    <location>
        <begin position="435"/>
        <end position="575"/>
    </location>
</feature>
<evidence type="ECO:0000256" key="13">
    <source>
        <dbReference type="ARBA" id="ARBA00023136"/>
    </source>
</evidence>
<keyword evidence="8" id="KW-0134">Cell wall</keyword>
<evidence type="ECO:0000259" key="25">
    <source>
        <dbReference type="Pfam" id="PF09792"/>
    </source>
</evidence>
<dbReference type="Pfam" id="PF00332">
    <property type="entry name" value="Glyco_hydro_17"/>
    <property type="match status" value="1"/>
</dbReference>
<feature type="compositionally biased region" description="Low complexity" evidence="23">
    <location>
        <begin position="319"/>
        <end position="346"/>
    </location>
</feature>
<dbReference type="InterPro" id="IPR000490">
    <property type="entry name" value="Glyco_hydro_17"/>
</dbReference>
<dbReference type="Gene3D" id="3.20.20.80">
    <property type="entry name" value="Glycosidases"/>
    <property type="match status" value="1"/>
</dbReference>
<name>A0AAN7ZLM9_9PEZI</name>
<dbReference type="FunFam" id="3.20.20.80:FF:000233">
    <property type="entry name" value="Probable glucan endo-1,3-beta-glucosidase eglC"/>
    <property type="match status" value="1"/>
</dbReference>
<keyword evidence="17" id="KW-0961">Cell wall biogenesis/degradation</keyword>
<evidence type="ECO:0000256" key="3">
    <source>
        <dbReference type="ARBA" id="ARBA00004609"/>
    </source>
</evidence>
<evidence type="ECO:0000256" key="10">
    <source>
        <dbReference type="ARBA" id="ARBA00022622"/>
    </source>
</evidence>
<evidence type="ECO:0000256" key="15">
    <source>
        <dbReference type="ARBA" id="ARBA00023277"/>
    </source>
</evidence>
<evidence type="ECO:0000256" key="5">
    <source>
        <dbReference type="ARBA" id="ARBA00012780"/>
    </source>
</evidence>
<evidence type="ECO:0000256" key="23">
    <source>
        <dbReference type="SAM" id="MobiDB-lite"/>
    </source>
</evidence>
<feature type="signal peptide" evidence="24">
    <location>
        <begin position="1"/>
        <end position="18"/>
    </location>
</feature>
<evidence type="ECO:0000256" key="22">
    <source>
        <dbReference type="RuleBase" id="RU004335"/>
    </source>
</evidence>
<dbReference type="SUPFAM" id="SSF51445">
    <property type="entry name" value="(Trans)glycosidases"/>
    <property type="match status" value="1"/>
</dbReference>
<feature type="compositionally biased region" description="Low complexity" evidence="23">
    <location>
        <begin position="362"/>
        <end position="373"/>
    </location>
</feature>
<evidence type="ECO:0000256" key="14">
    <source>
        <dbReference type="ARBA" id="ARBA00023180"/>
    </source>
</evidence>
<dbReference type="AlphaFoldDB" id="A0AAN7ZLM9"/>
<evidence type="ECO:0000256" key="8">
    <source>
        <dbReference type="ARBA" id="ARBA00022512"/>
    </source>
</evidence>
<dbReference type="InterPro" id="IPR018620">
    <property type="entry name" value="Ubiquitin3-bd_protein_But2_C"/>
</dbReference>
<sequence>MRLSGLFAATAFVAAASSQYIGFNTGSTFTDGSAKKQSDFEAEFNRARTLQGTNGQFTSARLYTMIQGGTTNTPISAIPAAIDTQTTLLLGLWASAGQADFTNELTALTSAISQYGTAFTSLIAGISVGSEDLYRNSPTGIIANGYNGGAQPADIADFIGQVKSAIATTSASGLPVGHVDTWTAWVNGSNDAVISACDWLGMDAYPYFQNTIANSIELGNSTFFDAYDATVAVAQGKHVWVTETGWPVSGAKENEAIASPQNAEIYWQDVACTLMGKINTWWYILQDAAPTTPNPSFGIIGADLSSEPLYNLTCSNGNSPSSSAAPSSSSSVASSASSATAPVSSAGPNTESLTLATPHPETSPASTRPASSVAASAVSSGNATTMVTATPVTSSVVSSSYAITMATATSSTDGSSPVPSANGTSCPTNLDGQYQFPHLLIPVNSETPHTAFGTQYNGVINPTVSSIFNFDVPSDYAGKTCSLVFLFPEQAALQTSAYTFNTQGGISVSELSSPATAKTTYATVPAVSVEDFGSIASLKAGSKYVVASQKCAAGRTVSYKFKSAGGLDLKWFQDAQSPSPIGAYITTC</sequence>
<evidence type="ECO:0000256" key="16">
    <source>
        <dbReference type="ARBA" id="ARBA00023288"/>
    </source>
</evidence>
<dbReference type="PANTHER" id="PTHR16631">
    <property type="entry name" value="GLUCAN 1,3-BETA-GLUCOSIDASE"/>
    <property type="match status" value="1"/>
</dbReference>
<evidence type="ECO:0000256" key="12">
    <source>
        <dbReference type="ARBA" id="ARBA00022801"/>
    </source>
</evidence>
<feature type="chain" id="PRO_5043038330" description="Probable glucan endo-1,3-beta-glucosidase eglC" evidence="24">
    <location>
        <begin position="19"/>
        <end position="588"/>
    </location>
</feature>
<keyword evidence="13" id="KW-0472">Membrane</keyword>
<evidence type="ECO:0000256" key="18">
    <source>
        <dbReference type="ARBA" id="ARBA00023326"/>
    </source>
</evidence>
<comment type="function">
    <text evidence="19">Glucanases play a role in cell expansion during growth, in cell-cell fusion during mating, and in spore release during sporulation. This enzyme may be involved in beta-glucan degradation and also function biosynthetically as a transglycosylase.</text>
</comment>
<comment type="similarity">
    <text evidence="4 22">Belongs to the glycosyl hydrolase 17 family.</text>
</comment>
<protein>
    <recommendedName>
        <fullName evidence="6">Probable glucan endo-1,3-beta-glucosidase eglC</fullName>
        <ecNumber evidence="5">3.2.1.39</ecNumber>
    </recommendedName>
    <alternativeName>
        <fullName evidence="20">Endo-1,3-beta-glucanase eglC</fullName>
    </alternativeName>
    <alternativeName>
        <fullName evidence="21">Laminarinase eglC</fullName>
    </alternativeName>
</protein>
<dbReference type="EMBL" id="JAVRQU010000017">
    <property type="protein sequence ID" value="KAK5693440.1"/>
    <property type="molecule type" value="Genomic_DNA"/>
</dbReference>
<comment type="subcellular location">
    <subcellularLocation>
        <location evidence="3">Cell membrane</location>
        <topology evidence="3">Lipid-anchor</topology>
        <topology evidence="3">GPI-anchor</topology>
    </subcellularLocation>
    <subcellularLocation>
        <location evidence="2">Secreted</location>
        <location evidence="2">Cell wall</location>
    </subcellularLocation>
</comment>
<evidence type="ECO:0000256" key="21">
    <source>
        <dbReference type="ARBA" id="ARBA00032906"/>
    </source>
</evidence>
<keyword evidence="16" id="KW-0449">Lipoprotein</keyword>
<dbReference type="GO" id="GO:0009986">
    <property type="term" value="C:cell surface"/>
    <property type="evidence" value="ECO:0007669"/>
    <property type="project" value="TreeGrafter"/>
</dbReference>
<dbReference type="Proteomes" id="UP001310594">
    <property type="component" value="Unassembled WGS sequence"/>
</dbReference>
<evidence type="ECO:0000313" key="27">
    <source>
        <dbReference type="Proteomes" id="UP001310594"/>
    </source>
</evidence>
<dbReference type="Pfam" id="PF09792">
    <property type="entry name" value="But2"/>
    <property type="match status" value="1"/>
</dbReference>
<keyword evidence="12" id="KW-0378">Hydrolase</keyword>
<evidence type="ECO:0000256" key="20">
    <source>
        <dbReference type="ARBA" id="ARBA00032134"/>
    </source>
</evidence>
<keyword evidence="14" id="KW-0325">Glycoprotein</keyword>
<comment type="caution">
    <text evidence="26">The sequence shown here is derived from an EMBL/GenBank/DDBJ whole genome shotgun (WGS) entry which is preliminary data.</text>
</comment>
<evidence type="ECO:0000256" key="4">
    <source>
        <dbReference type="ARBA" id="ARBA00008773"/>
    </source>
</evidence>
<organism evidence="26 27">
    <name type="scientific">Elasticomyces elasticus</name>
    <dbReference type="NCBI Taxonomy" id="574655"/>
    <lineage>
        <taxon>Eukaryota</taxon>
        <taxon>Fungi</taxon>
        <taxon>Dikarya</taxon>
        <taxon>Ascomycota</taxon>
        <taxon>Pezizomycotina</taxon>
        <taxon>Dothideomycetes</taxon>
        <taxon>Dothideomycetidae</taxon>
        <taxon>Mycosphaerellales</taxon>
        <taxon>Teratosphaeriaceae</taxon>
        <taxon>Elasticomyces</taxon>
    </lineage>
</organism>
<evidence type="ECO:0000256" key="6">
    <source>
        <dbReference type="ARBA" id="ARBA00019762"/>
    </source>
</evidence>
<dbReference type="PANTHER" id="PTHR16631:SF13">
    <property type="entry name" value="GLUCAN ENDO-1,3-BETA-GLUCOSIDASE EGLC-RELATED"/>
    <property type="match status" value="1"/>
</dbReference>
<gene>
    <name evidence="26" type="ORF">LTR97_010009</name>
</gene>
<evidence type="ECO:0000256" key="9">
    <source>
        <dbReference type="ARBA" id="ARBA00022525"/>
    </source>
</evidence>
<dbReference type="GO" id="GO:0005886">
    <property type="term" value="C:plasma membrane"/>
    <property type="evidence" value="ECO:0007669"/>
    <property type="project" value="UniProtKB-SubCell"/>
</dbReference>
<keyword evidence="9" id="KW-0964">Secreted</keyword>
<keyword evidence="10" id="KW-0336">GPI-anchor</keyword>
<evidence type="ECO:0000256" key="24">
    <source>
        <dbReference type="SAM" id="SignalP"/>
    </source>
</evidence>
<evidence type="ECO:0000256" key="17">
    <source>
        <dbReference type="ARBA" id="ARBA00023316"/>
    </source>
</evidence>
<keyword evidence="15" id="KW-0119">Carbohydrate metabolism</keyword>
<keyword evidence="7" id="KW-1003">Cell membrane</keyword>
<dbReference type="EC" id="3.2.1.39" evidence="5"/>
<dbReference type="GO" id="GO:0042973">
    <property type="term" value="F:glucan endo-1,3-beta-D-glucosidase activity"/>
    <property type="evidence" value="ECO:0007669"/>
    <property type="project" value="UniProtKB-EC"/>
</dbReference>
<feature type="region of interest" description="Disordered" evidence="23">
    <location>
        <begin position="317"/>
        <end position="373"/>
    </location>
</feature>
<accession>A0AAN7ZLM9</accession>
<dbReference type="GO" id="GO:0009277">
    <property type="term" value="C:fungal-type cell wall"/>
    <property type="evidence" value="ECO:0007669"/>
    <property type="project" value="TreeGrafter"/>
</dbReference>
<dbReference type="GO" id="GO:0005576">
    <property type="term" value="C:extracellular region"/>
    <property type="evidence" value="ECO:0007669"/>
    <property type="project" value="TreeGrafter"/>
</dbReference>
<comment type="catalytic activity">
    <reaction evidence="1">
        <text>Hydrolysis of (1-&gt;3)-beta-D-glucosidic linkages in (1-&gt;3)-beta-D-glucans.</text>
        <dbReference type="EC" id="3.2.1.39"/>
    </reaction>
</comment>
<reference evidence="26" key="1">
    <citation type="submission" date="2023-08" db="EMBL/GenBank/DDBJ databases">
        <title>Black Yeasts Isolated from many extreme environments.</title>
        <authorList>
            <person name="Coleine C."/>
            <person name="Stajich J.E."/>
            <person name="Selbmann L."/>
        </authorList>
    </citation>
    <scope>NUCLEOTIDE SEQUENCE</scope>
    <source>
        <strain evidence="26">CCFEE 5810</strain>
    </source>
</reference>
<evidence type="ECO:0000256" key="11">
    <source>
        <dbReference type="ARBA" id="ARBA00022729"/>
    </source>
</evidence>
<dbReference type="GO" id="GO:0071555">
    <property type="term" value="P:cell wall organization"/>
    <property type="evidence" value="ECO:0007669"/>
    <property type="project" value="UniProtKB-KW"/>
</dbReference>
<proteinExistence type="inferred from homology"/>
<evidence type="ECO:0000256" key="7">
    <source>
        <dbReference type="ARBA" id="ARBA00022475"/>
    </source>
</evidence>
<keyword evidence="11 24" id="KW-0732">Signal</keyword>
<evidence type="ECO:0000313" key="26">
    <source>
        <dbReference type="EMBL" id="KAK5693440.1"/>
    </source>
</evidence>
<evidence type="ECO:0000256" key="1">
    <source>
        <dbReference type="ARBA" id="ARBA00000382"/>
    </source>
</evidence>